<dbReference type="KEGG" id="ast:Asulf_02013"/>
<dbReference type="RefSeq" id="WP_015591574.1">
    <property type="nucleotide sequence ID" value="NC_021169.1"/>
</dbReference>
<comment type="similarity">
    <text evidence="1">Belongs to the deoxyhypusine synthase family.</text>
</comment>
<dbReference type="InterPro" id="IPR002773">
    <property type="entry name" value="Deoxyhypusine_synthase"/>
</dbReference>
<dbReference type="HOGENOM" id="CLU_039781_1_0_2"/>
<dbReference type="EMBL" id="CP005290">
    <property type="protein sequence ID" value="AGK61978.1"/>
    <property type="molecule type" value="Genomic_DNA"/>
</dbReference>
<evidence type="ECO:0000313" key="4">
    <source>
        <dbReference type="EMBL" id="AGK61978.1"/>
    </source>
</evidence>
<dbReference type="PANTHER" id="PTHR11703:SF2">
    <property type="entry name" value="DEOXYHYPUSINE SYNTHASE-LIKE PROTEIN"/>
    <property type="match status" value="1"/>
</dbReference>
<keyword evidence="3" id="KW-0812">Transmembrane</keyword>
<dbReference type="Pfam" id="PF01916">
    <property type="entry name" value="DS"/>
    <property type="match status" value="1"/>
</dbReference>
<feature type="transmembrane region" description="Helical" evidence="3">
    <location>
        <begin position="46"/>
        <end position="65"/>
    </location>
</feature>
<proteinExistence type="inferred from homology"/>
<dbReference type="GO" id="GO:0034038">
    <property type="term" value="F:deoxyhypusine synthase activity"/>
    <property type="evidence" value="ECO:0007669"/>
    <property type="project" value="TreeGrafter"/>
</dbReference>
<dbReference type="PANTHER" id="PTHR11703">
    <property type="entry name" value="DEOXYHYPUSINE SYNTHASE"/>
    <property type="match status" value="1"/>
</dbReference>
<dbReference type="AlphaFoldDB" id="N0BG48"/>
<accession>N0BG48</accession>
<organism evidence="4 5">
    <name type="scientific">Archaeoglobus sulfaticallidus PM70-1</name>
    <dbReference type="NCBI Taxonomy" id="387631"/>
    <lineage>
        <taxon>Archaea</taxon>
        <taxon>Methanobacteriati</taxon>
        <taxon>Methanobacteriota</taxon>
        <taxon>Archaeoglobi</taxon>
        <taxon>Archaeoglobales</taxon>
        <taxon>Archaeoglobaceae</taxon>
        <taxon>Archaeoglobus</taxon>
    </lineage>
</organism>
<dbReference type="GeneID" id="15393647"/>
<dbReference type="STRING" id="387631.Asulf_02013"/>
<dbReference type="Gene3D" id="3.40.910.10">
    <property type="entry name" value="Deoxyhypusine synthase"/>
    <property type="match status" value="1"/>
</dbReference>
<evidence type="ECO:0000256" key="3">
    <source>
        <dbReference type="SAM" id="Phobius"/>
    </source>
</evidence>
<evidence type="ECO:0000256" key="2">
    <source>
        <dbReference type="ARBA" id="ARBA00022679"/>
    </source>
</evidence>
<keyword evidence="2" id="KW-0808">Transferase</keyword>
<sequence>MEKVRGVSFDEVSLSKILDEMYYSAFNARRLAIAAKIFRKMVEEDYFVFLTLSGAMIPAGMRNVISGMMKNGFINCLVTTGANIVHELVEALGIGHEIGREDVDDVELASKNINRIYDVFVVQNAFEEVENFISPIISDLEGAYSTPEFLRVVGEKIEDRNSFLRVAYEKGIPVFSPTLHDSIVGLHLSIYRKKGFYIDFMKDINQILDLCFQKRKIGVVIVGGGVPKNFTLQAMLLADGFDSAIQITTDSPQWGGLSGATLSEAKSWCKLKENAEEVTVYCDATIALPLLYAYLLEHE</sequence>
<dbReference type="InterPro" id="IPR029035">
    <property type="entry name" value="DHS-like_NAD/FAD-binding_dom"/>
</dbReference>
<evidence type="ECO:0000313" key="5">
    <source>
        <dbReference type="Proteomes" id="UP000013307"/>
    </source>
</evidence>
<gene>
    <name evidence="4" type="ORF">Asulf_02013</name>
</gene>
<evidence type="ECO:0000256" key="1">
    <source>
        <dbReference type="ARBA" id="ARBA00009892"/>
    </source>
</evidence>
<keyword evidence="3" id="KW-0472">Membrane</keyword>
<name>N0BG48_9EURY</name>
<dbReference type="GO" id="GO:0005737">
    <property type="term" value="C:cytoplasm"/>
    <property type="evidence" value="ECO:0007669"/>
    <property type="project" value="TreeGrafter"/>
</dbReference>
<dbReference type="InterPro" id="IPR036982">
    <property type="entry name" value="Deoxyhypusine_synthase_sf"/>
</dbReference>
<dbReference type="SUPFAM" id="SSF52467">
    <property type="entry name" value="DHS-like NAD/FAD-binding domain"/>
    <property type="match status" value="1"/>
</dbReference>
<dbReference type="OrthoDB" id="17730at2157"/>
<keyword evidence="3" id="KW-1133">Transmembrane helix</keyword>
<dbReference type="Proteomes" id="UP000013307">
    <property type="component" value="Chromosome"/>
</dbReference>
<dbReference type="NCBIfam" id="TIGR00321">
    <property type="entry name" value="dhys"/>
    <property type="match status" value="1"/>
</dbReference>
<dbReference type="eggNOG" id="arCOG04142">
    <property type="taxonomic scope" value="Archaea"/>
</dbReference>
<protein>
    <submittedName>
        <fullName evidence="4">Deoxyhypusine synthase</fullName>
    </submittedName>
</protein>
<reference evidence="4 5" key="1">
    <citation type="journal article" date="2013" name="Genome Announc.">
        <title>Complete Genome Sequence of the Thermophilic and Facultatively Chemolithoautotrophic Sulfate Reducer Archaeoglobus sulfaticallidus Strain PM70-1T.</title>
        <authorList>
            <person name="Stokke R."/>
            <person name="Hocking W.P."/>
            <person name="Steinsbu B.O."/>
            <person name="Steen I.H."/>
        </authorList>
    </citation>
    <scope>NUCLEOTIDE SEQUENCE [LARGE SCALE GENOMIC DNA]</scope>
    <source>
        <strain evidence="4">PM70-1</strain>
    </source>
</reference>
<keyword evidence="5" id="KW-1185">Reference proteome</keyword>